<dbReference type="InterPro" id="IPR051906">
    <property type="entry name" value="TolC-like"/>
</dbReference>
<keyword evidence="4" id="KW-1134">Transmembrane beta strand</keyword>
<sequence>MAYQTRRTGWRAAALAVGLALAIAAPARAETLADALVSAYRQSNLLEQNRAVLRATDEDVAGAIAALRPVFAFVADSGYSRTAVTSGYSASIGLSASLTLFDSGRSRLGVLIAQESVLAARESLVQVEQGVLLDAVSAYFDVRSATESVAINENSVRVIGEELRAAEDRFEVGEVTRTDVALAEAQLAAARAGAAAASGNLSVAREAYKAATGHYPAALAPAPRPPALPATLDEAKAIALRTHPSLREAQRQVAVSELQVSLASAQRGPSVDATVRAGRTDTGDDTMSAGVSLSQPIYSGGALSSLHRQAIAGRDASRAALLQAGVNIGQSVGEAWSAIAVARAQISATDEQIRAATAAYEGVREEANLGARTTLDVLDAEQDLLDARATRIDAEANLQVSIYSLLASMGLLTAEHLNLGIPTYDPAAYYEAVKNAPLTSTQGRSLDRVLRAIGQE</sequence>
<evidence type="ECO:0000313" key="10">
    <source>
        <dbReference type="Proteomes" id="UP000477083"/>
    </source>
</evidence>
<feature type="chain" id="PRO_5026919588" evidence="8">
    <location>
        <begin position="30"/>
        <end position="456"/>
    </location>
</feature>
<dbReference type="Gene3D" id="1.20.1600.10">
    <property type="entry name" value="Outer membrane efflux proteins (OEP)"/>
    <property type="match status" value="1"/>
</dbReference>
<dbReference type="EMBL" id="WWNR01000005">
    <property type="protein sequence ID" value="MZQ89239.1"/>
    <property type="molecule type" value="Genomic_DNA"/>
</dbReference>
<dbReference type="GO" id="GO:1990281">
    <property type="term" value="C:efflux pump complex"/>
    <property type="evidence" value="ECO:0007669"/>
    <property type="project" value="TreeGrafter"/>
</dbReference>
<dbReference type="GO" id="GO:0015562">
    <property type="term" value="F:efflux transmembrane transporter activity"/>
    <property type="evidence" value="ECO:0007669"/>
    <property type="project" value="InterPro"/>
</dbReference>
<dbReference type="PANTHER" id="PTHR30026">
    <property type="entry name" value="OUTER MEMBRANE PROTEIN TOLC"/>
    <property type="match status" value="1"/>
</dbReference>
<dbReference type="Pfam" id="PF02321">
    <property type="entry name" value="OEP"/>
    <property type="match status" value="2"/>
</dbReference>
<gene>
    <name evidence="9" type="ORF">GS660_09045</name>
</gene>
<keyword evidence="7" id="KW-0998">Cell outer membrane</keyword>
<feature type="signal peptide" evidence="8">
    <location>
        <begin position="1"/>
        <end position="29"/>
    </location>
</feature>
<comment type="similarity">
    <text evidence="2">Belongs to the outer membrane factor (OMF) (TC 1.B.17) family.</text>
</comment>
<dbReference type="InterPro" id="IPR003423">
    <property type="entry name" value="OMP_efflux"/>
</dbReference>
<dbReference type="GO" id="GO:0009279">
    <property type="term" value="C:cell outer membrane"/>
    <property type="evidence" value="ECO:0007669"/>
    <property type="project" value="UniProtKB-SubCell"/>
</dbReference>
<accession>A0A6L8VIV2</accession>
<evidence type="ECO:0000256" key="6">
    <source>
        <dbReference type="ARBA" id="ARBA00023136"/>
    </source>
</evidence>
<reference evidence="9 10" key="1">
    <citation type="submission" date="2020-01" db="EMBL/GenBank/DDBJ databases">
        <title>Frigidibacter albus SP32T (=CGMCC 1.13995T).</title>
        <authorList>
            <person name="Liao X."/>
        </authorList>
    </citation>
    <scope>NUCLEOTIDE SEQUENCE [LARGE SCALE GENOMIC DNA]</scope>
    <source>
        <strain evidence="9 10">SP32</strain>
    </source>
</reference>
<dbReference type="PANTHER" id="PTHR30026:SF22">
    <property type="entry name" value="OUTER MEMBRANE EFFLUX PROTEIN"/>
    <property type="match status" value="1"/>
</dbReference>
<keyword evidence="3" id="KW-0813">Transport</keyword>
<keyword evidence="6" id="KW-0472">Membrane</keyword>
<comment type="caution">
    <text evidence="9">The sequence shown here is derived from an EMBL/GenBank/DDBJ whole genome shotgun (WGS) entry which is preliminary data.</text>
</comment>
<keyword evidence="5" id="KW-0812">Transmembrane</keyword>
<dbReference type="GO" id="GO:0015288">
    <property type="term" value="F:porin activity"/>
    <property type="evidence" value="ECO:0007669"/>
    <property type="project" value="TreeGrafter"/>
</dbReference>
<evidence type="ECO:0000256" key="5">
    <source>
        <dbReference type="ARBA" id="ARBA00022692"/>
    </source>
</evidence>
<dbReference type="AlphaFoldDB" id="A0A6L8VIV2"/>
<dbReference type="NCBIfam" id="TIGR01844">
    <property type="entry name" value="type_I_sec_TolC"/>
    <property type="match status" value="1"/>
</dbReference>
<evidence type="ECO:0000313" key="9">
    <source>
        <dbReference type="EMBL" id="MZQ89239.1"/>
    </source>
</evidence>
<organism evidence="9 10">
    <name type="scientific">Frigidibacter albus</name>
    <dbReference type="NCBI Taxonomy" id="1465486"/>
    <lineage>
        <taxon>Bacteria</taxon>
        <taxon>Pseudomonadati</taxon>
        <taxon>Pseudomonadota</taxon>
        <taxon>Alphaproteobacteria</taxon>
        <taxon>Rhodobacterales</taxon>
        <taxon>Paracoccaceae</taxon>
        <taxon>Frigidibacter</taxon>
    </lineage>
</organism>
<keyword evidence="8" id="KW-0732">Signal</keyword>
<evidence type="ECO:0000256" key="4">
    <source>
        <dbReference type="ARBA" id="ARBA00022452"/>
    </source>
</evidence>
<evidence type="ECO:0000256" key="8">
    <source>
        <dbReference type="SAM" id="SignalP"/>
    </source>
</evidence>
<keyword evidence="10" id="KW-1185">Reference proteome</keyword>
<protein>
    <submittedName>
        <fullName evidence="9">TolC family outer membrane protein</fullName>
    </submittedName>
</protein>
<comment type="subcellular location">
    <subcellularLocation>
        <location evidence="1">Cell outer membrane</location>
    </subcellularLocation>
</comment>
<dbReference type="InterPro" id="IPR010130">
    <property type="entry name" value="T1SS_OMP_TolC"/>
</dbReference>
<evidence type="ECO:0000256" key="2">
    <source>
        <dbReference type="ARBA" id="ARBA00007613"/>
    </source>
</evidence>
<evidence type="ECO:0000256" key="7">
    <source>
        <dbReference type="ARBA" id="ARBA00023237"/>
    </source>
</evidence>
<proteinExistence type="inferred from homology"/>
<name>A0A6L8VIV2_9RHOB</name>
<dbReference type="RefSeq" id="WP_161345655.1">
    <property type="nucleotide sequence ID" value="NZ_BMGW01000005.1"/>
</dbReference>
<evidence type="ECO:0000256" key="3">
    <source>
        <dbReference type="ARBA" id="ARBA00022448"/>
    </source>
</evidence>
<dbReference type="Proteomes" id="UP000477083">
    <property type="component" value="Unassembled WGS sequence"/>
</dbReference>
<dbReference type="OrthoDB" id="9789368at2"/>
<evidence type="ECO:0000256" key="1">
    <source>
        <dbReference type="ARBA" id="ARBA00004442"/>
    </source>
</evidence>
<dbReference type="SUPFAM" id="SSF56954">
    <property type="entry name" value="Outer membrane efflux proteins (OEP)"/>
    <property type="match status" value="1"/>
</dbReference>